<feature type="binding site" evidence="5">
    <location>
        <position position="217"/>
    </location>
    <ligand>
        <name>(2E)-4-hydroxy-3-methylbut-2-enyl diphosphate</name>
        <dbReference type="ChEBI" id="CHEBI:128753"/>
    </ligand>
</feature>
<dbReference type="PANTHER" id="PTHR30426:SF0">
    <property type="entry name" value="4-HYDROXY-3-METHYLBUT-2-ENYL DIPHOSPHATE REDUCTASE"/>
    <property type="match status" value="1"/>
</dbReference>
<keyword evidence="5" id="KW-0414">Isoprene biosynthesis</keyword>
<dbReference type="CDD" id="cd05687">
    <property type="entry name" value="S1_RPS1_repeat_ec1_hs1"/>
    <property type="match status" value="1"/>
</dbReference>
<feature type="binding site" evidence="5">
    <location>
        <position position="261"/>
    </location>
    <ligand>
        <name>(2E)-4-hydroxy-3-methylbut-2-enyl diphosphate</name>
        <dbReference type="ChEBI" id="CHEBI:128753"/>
    </ligand>
</feature>
<feature type="binding site" evidence="5">
    <location>
        <position position="218"/>
    </location>
    <ligand>
        <name>isopentenyl diphosphate</name>
        <dbReference type="ChEBI" id="CHEBI:128769"/>
    </ligand>
</feature>
<evidence type="ECO:0000256" key="1">
    <source>
        <dbReference type="ARBA" id="ARBA00022485"/>
    </source>
</evidence>
<dbReference type="FunFam" id="2.40.50.140:FF:000051">
    <property type="entry name" value="RNA-binding transcriptional accessory protein"/>
    <property type="match status" value="1"/>
</dbReference>
<dbReference type="PRINTS" id="PR00681">
    <property type="entry name" value="RIBOSOMALS1"/>
</dbReference>
<keyword evidence="5" id="KW-0560">Oxidoreductase</keyword>
<feature type="binding site" evidence="5">
    <location>
        <position position="73"/>
    </location>
    <ligand>
        <name>dimethylallyl diphosphate</name>
        <dbReference type="ChEBI" id="CHEBI:57623"/>
    </ligand>
</feature>
<feature type="binding site" evidence="5">
    <location>
        <position position="123"/>
    </location>
    <ligand>
        <name>(2E)-4-hydroxy-3-methylbut-2-enyl diphosphate</name>
        <dbReference type="ChEBI" id="CHEBI:128753"/>
    </ligand>
</feature>
<feature type="binding site" evidence="5">
    <location>
        <position position="219"/>
    </location>
    <ligand>
        <name>isopentenyl diphosphate</name>
        <dbReference type="ChEBI" id="CHEBI:128769"/>
    </ligand>
</feature>
<feature type="binding site" evidence="5">
    <location>
        <position position="219"/>
    </location>
    <ligand>
        <name>(2E)-4-hydroxy-3-methylbut-2-enyl diphosphate</name>
        <dbReference type="ChEBI" id="CHEBI:128753"/>
    </ligand>
</feature>
<dbReference type="InterPro" id="IPR003451">
    <property type="entry name" value="LytB/IspH"/>
</dbReference>
<feature type="binding site" evidence="5">
    <location>
        <position position="261"/>
    </location>
    <ligand>
        <name>dimethylallyl diphosphate</name>
        <dbReference type="ChEBI" id="CHEBI:57623"/>
    </ligand>
</feature>
<keyword evidence="4 5" id="KW-0411">Iron-sulfur</keyword>
<evidence type="ECO:0000256" key="2">
    <source>
        <dbReference type="ARBA" id="ARBA00022723"/>
    </source>
</evidence>
<dbReference type="GO" id="GO:0019288">
    <property type="term" value="P:isopentenyl diphosphate biosynthetic process, methylerythritol 4-phosphate pathway"/>
    <property type="evidence" value="ECO:0007669"/>
    <property type="project" value="UniProtKB-UniRule"/>
</dbReference>
<dbReference type="NCBIfam" id="NF000907">
    <property type="entry name" value="PRK00087.1"/>
    <property type="match status" value="1"/>
</dbReference>
<dbReference type="Proteomes" id="UP000196365">
    <property type="component" value="Unassembled WGS sequence"/>
</dbReference>
<feature type="binding site" evidence="5">
    <location>
        <position position="12"/>
    </location>
    <ligand>
        <name>[4Fe-4S] cluster</name>
        <dbReference type="ChEBI" id="CHEBI:49883"/>
    </ligand>
</feature>
<comment type="catalytic activity">
    <reaction evidence="5">
        <text>isopentenyl diphosphate + 2 oxidized [2Fe-2S]-[ferredoxin] + H2O = (2E)-4-hydroxy-3-methylbut-2-enyl diphosphate + 2 reduced [2Fe-2S]-[ferredoxin] + 2 H(+)</text>
        <dbReference type="Rhea" id="RHEA:24488"/>
        <dbReference type="Rhea" id="RHEA-COMP:10000"/>
        <dbReference type="Rhea" id="RHEA-COMP:10001"/>
        <dbReference type="ChEBI" id="CHEBI:15377"/>
        <dbReference type="ChEBI" id="CHEBI:15378"/>
        <dbReference type="ChEBI" id="CHEBI:33737"/>
        <dbReference type="ChEBI" id="CHEBI:33738"/>
        <dbReference type="ChEBI" id="CHEBI:128753"/>
        <dbReference type="ChEBI" id="CHEBI:128769"/>
        <dbReference type="EC" id="1.17.7.4"/>
    </reaction>
</comment>
<comment type="similarity">
    <text evidence="5">Belongs to the IspH family.</text>
</comment>
<dbReference type="InterPro" id="IPR003029">
    <property type="entry name" value="S1_domain"/>
</dbReference>
<keyword evidence="2 5" id="KW-0479">Metal-binding</keyword>
<dbReference type="OrthoDB" id="9804077at2"/>
<feature type="domain" description="S1 motif" evidence="6">
    <location>
        <begin position="302"/>
        <end position="371"/>
    </location>
</feature>
<dbReference type="UniPathway" id="UPA00059">
    <property type="reaction ID" value="UER00105"/>
</dbReference>
<dbReference type="GO" id="GO:0050992">
    <property type="term" value="P:dimethylallyl diphosphate biosynthetic process"/>
    <property type="evidence" value="ECO:0007669"/>
    <property type="project" value="UniProtKB-UniRule"/>
</dbReference>
<dbReference type="Pfam" id="PF00575">
    <property type="entry name" value="S1"/>
    <property type="match status" value="4"/>
</dbReference>
<evidence type="ECO:0000259" key="6">
    <source>
        <dbReference type="PROSITE" id="PS50126"/>
    </source>
</evidence>
<evidence type="ECO:0000256" key="5">
    <source>
        <dbReference type="HAMAP-Rule" id="MF_00191"/>
    </source>
</evidence>
<feature type="binding site" evidence="5">
    <location>
        <position position="41"/>
    </location>
    <ligand>
        <name>isopentenyl diphosphate</name>
        <dbReference type="ChEBI" id="CHEBI:128769"/>
    </ligand>
</feature>
<feature type="domain" description="S1 motif" evidence="6">
    <location>
        <begin position="561"/>
        <end position="630"/>
    </location>
</feature>
<dbReference type="RefSeq" id="WP_087677579.1">
    <property type="nucleotide sequence ID" value="NZ_FUWV01000001.1"/>
</dbReference>
<feature type="binding site" evidence="5">
    <location>
        <position position="219"/>
    </location>
    <ligand>
        <name>dimethylallyl diphosphate</name>
        <dbReference type="ChEBI" id="CHEBI:57623"/>
    </ligand>
</feature>
<dbReference type="Gene3D" id="3.40.50.11270">
    <property type="match status" value="1"/>
</dbReference>
<dbReference type="InterPro" id="IPR012340">
    <property type="entry name" value="NA-bd_OB-fold"/>
</dbReference>
<dbReference type="GO" id="GO:0051745">
    <property type="term" value="F:4-hydroxy-3-methylbut-2-enyl diphosphate reductase activity"/>
    <property type="evidence" value="ECO:0007669"/>
    <property type="project" value="UniProtKB-UniRule"/>
</dbReference>
<evidence type="ECO:0000256" key="3">
    <source>
        <dbReference type="ARBA" id="ARBA00023004"/>
    </source>
</evidence>
<keyword evidence="1 5" id="KW-0004">4Fe-4S</keyword>
<dbReference type="Gene3D" id="3.40.1010.20">
    <property type="entry name" value="4-hydroxy-3-methylbut-2-enyl diphosphate reductase, catalytic domain"/>
    <property type="match status" value="2"/>
</dbReference>
<feature type="binding site" evidence="5">
    <location>
        <position position="41"/>
    </location>
    <ligand>
        <name>dimethylallyl diphosphate</name>
        <dbReference type="ChEBI" id="CHEBI:57623"/>
    </ligand>
</feature>
<keyword evidence="3 5" id="KW-0408">Iron</keyword>
<dbReference type="NCBIfam" id="NF005208">
    <property type="entry name" value="PRK06676.1"/>
    <property type="match status" value="1"/>
</dbReference>
<feature type="binding site" evidence="5">
    <location>
        <position position="161"/>
    </location>
    <ligand>
        <name>(2E)-4-hydroxy-3-methylbut-2-enyl diphosphate</name>
        <dbReference type="ChEBI" id="CHEBI:128753"/>
    </ligand>
</feature>
<feature type="binding site" evidence="5">
    <location>
        <position position="123"/>
    </location>
    <ligand>
        <name>isopentenyl diphosphate</name>
        <dbReference type="ChEBI" id="CHEBI:128769"/>
    </ligand>
</feature>
<protein>
    <recommendedName>
        <fullName evidence="5">4-hydroxy-3-methylbut-2-enyl diphosphate reductase</fullName>
        <shortName evidence="5">HMBPP reductase</shortName>
        <ecNumber evidence="5">1.17.7.4</ecNumber>
    </recommendedName>
</protein>
<accession>A0A1T4JVD2</accession>
<dbReference type="CDD" id="cd05688">
    <property type="entry name" value="S1_RPS1_repeat_ec3"/>
    <property type="match status" value="1"/>
</dbReference>
<feature type="domain" description="S1 motif" evidence="6">
    <location>
        <begin position="389"/>
        <end position="455"/>
    </location>
</feature>
<dbReference type="HAMAP" id="MF_00191">
    <property type="entry name" value="IspH"/>
    <property type="match status" value="1"/>
</dbReference>
<reference evidence="7 8" key="1">
    <citation type="submission" date="2017-02" db="EMBL/GenBank/DDBJ databases">
        <authorList>
            <person name="Peterson S.W."/>
        </authorList>
    </citation>
    <scope>NUCLEOTIDE SEQUENCE [LARGE SCALE GENOMIC DNA]</scope>
    <source>
        <strain evidence="7 8">DSM 15102</strain>
    </source>
</reference>
<feature type="binding site" evidence="5">
    <location>
        <position position="217"/>
    </location>
    <ligand>
        <name>dimethylallyl diphosphate</name>
        <dbReference type="ChEBI" id="CHEBI:57623"/>
    </ligand>
</feature>
<dbReference type="NCBIfam" id="TIGR00216">
    <property type="entry name" value="ispH_lytB"/>
    <property type="match status" value="1"/>
</dbReference>
<evidence type="ECO:0000313" key="8">
    <source>
        <dbReference type="Proteomes" id="UP000196365"/>
    </source>
</evidence>
<comment type="pathway">
    <text evidence="5">Isoprenoid biosynthesis; dimethylallyl diphosphate biosynthesis; dimethylallyl diphosphate from (2E)-4-hydroxy-3-methylbutenyl diphosphate: step 1/1.</text>
</comment>
<comment type="function">
    <text evidence="5">Catalyzes the conversion of 1-hydroxy-2-methyl-2-(E)-butenyl 4-diphosphate (HMBPP) into a mixture of isopentenyl diphosphate (IPP) and dimethylallyl diphosphate (DMAPP). Acts in the terminal step of the DOXP/MEP pathway for isoprenoid precursor biosynthesis.</text>
</comment>
<dbReference type="AlphaFoldDB" id="A0A1T4JVD2"/>
<feature type="binding site" evidence="5">
    <location>
        <position position="73"/>
    </location>
    <ligand>
        <name>(2E)-4-hydroxy-3-methylbut-2-enyl diphosphate</name>
        <dbReference type="ChEBI" id="CHEBI:128753"/>
    </ligand>
</feature>
<dbReference type="EMBL" id="FUWV01000001">
    <property type="protein sequence ID" value="SJZ34108.1"/>
    <property type="molecule type" value="Genomic_DNA"/>
</dbReference>
<feature type="active site" description="Proton donor" evidence="5">
    <location>
        <position position="125"/>
    </location>
</feature>
<feature type="binding site" evidence="5">
    <location>
        <position position="218"/>
    </location>
    <ligand>
        <name>dimethylallyl diphosphate</name>
        <dbReference type="ChEBI" id="CHEBI:57623"/>
    </ligand>
</feature>
<feature type="binding site" evidence="5">
    <location>
        <position position="261"/>
    </location>
    <ligand>
        <name>isopentenyl diphosphate</name>
        <dbReference type="ChEBI" id="CHEBI:128769"/>
    </ligand>
</feature>
<proteinExistence type="inferred from homology"/>
<feature type="binding site" evidence="5">
    <location>
        <position position="41"/>
    </location>
    <ligand>
        <name>(2E)-4-hydroxy-3-methylbut-2-enyl diphosphate</name>
        <dbReference type="ChEBI" id="CHEBI:128753"/>
    </ligand>
</feature>
<dbReference type="CDD" id="cd04465">
    <property type="entry name" value="S1_RPS1_repeat_ec2_hs2"/>
    <property type="match status" value="1"/>
</dbReference>
<dbReference type="GO" id="GO:0016114">
    <property type="term" value="P:terpenoid biosynthetic process"/>
    <property type="evidence" value="ECO:0007669"/>
    <property type="project" value="UniProtKB-UniRule"/>
</dbReference>
<feature type="domain" description="S1 motif" evidence="6">
    <location>
        <begin position="476"/>
        <end position="544"/>
    </location>
</feature>
<keyword evidence="8" id="KW-1185">Reference proteome</keyword>
<dbReference type="NCBIfam" id="NF002187">
    <property type="entry name" value="PRK01045.1-1"/>
    <property type="match status" value="1"/>
</dbReference>
<dbReference type="Pfam" id="PF02401">
    <property type="entry name" value="LYTB"/>
    <property type="match status" value="1"/>
</dbReference>
<comment type="catalytic activity">
    <reaction evidence="5">
        <text>dimethylallyl diphosphate + 2 oxidized [2Fe-2S]-[ferredoxin] + H2O = (2E)-4-hydroxy-3-methylbut-2-enyl diphosphate + 2 reduced [2Fe-2S]-[ferredoxin] + 2 H(+)</text>
        <dbReference type="Rhea" id="RHEA:24825"/>
        <dbReference type="Rhea" id="RHEA-COMP:10000"/>
        <dbReference type="Rhea" id="RHEA-COMP:10001"/>
        <dbReference type="ChEBI" id="CHEBI:15377"/>
        <dbReference type="ChEBI" id="CHEBI:15378"/>
        <dbReference type="ChEBI" id="CHEBI:33737"/>
        <dbReference type="ChEBI" id="CHEBI:33738"/>
        <dbReference type="ChEBI" id="CHEBI:57623"/>
        <dbReference type="ChEBI" id="CHEBI:128753"/>
        <dbReference type="EC" id="1.17.7.4"/>
    </reaction>
</comment>
<dbReference type="CDD" id="cd13944">
    <property type="entry name" value="lytB_ispH"/>
    <property type="match status" value="1"/>
</dbReference>
<dbReference type="GO" id="GO:0005737">
    <property type="term" value="C:cytoplasm"/>
    <property type="evidence" value="ECO:0007669"/>
    <property type="project" value="UniProtKB-ARBA"/>
</dbReference>
<feature type="binding site" evidence="5">
    <location>
        <position position="123"/>
    </location>
    <ligand>
        <name>dimethylallyl diphosphate</name>
        <dbReference type="ChEBI" id="CHEBI:57623"/>
    </ligand>
</feature>
<dbReference type="UniPathway" id="UPA00056">
    <property type="reaction ID" value="UER00097"/>
</dbReference>
<dbReference type="InterPro" id="IPR035104">
    <property type="entry name" value="Ribosomal_protein_S1-like"/>
</dbReference>
<dbReference type="PROSITE" id="PS50126">
    <property type="entry name" value="S1"/>
    <property type="match status" value="4"/>
</dbReference>
<comment type="pathway">
    <text evidence="5">Isoprenoid biosynthesis; isopentenyl diphosphate biosynthesis via DXP pathway; isopentenyl diphosphate from 1-deoxy-D-xylulose 5-phosphate: step 6/6.</text>
</comment>
<dbReference type="EC" id="1.17.7.4" evidence="5"/>
<feature type="binding site" evidence="5">
    <location>
        <position position="217"/>
    </location>
    <ligand>
        <name>isopentenyl diphosphate</name>
        <dbReference type="ChEBI" id="CHEBI:128769"/>
    </ligand>
</feature>
<sequence length="665" mass="75439">MKIFVAKNAGYCFGVQKAIETAEKSINQYPKPIYTLGPIIHNNQVIKGLENQGVYAIDKVNKVQQGTIIIRSHGVEPKIYEQIKKRGLKIIDATCPYVKNIQNKVQKYYQKGYQIIIVGNKRHPEVIGVNGWCDNTAIILDSIKEAENISNYQRVCIVSQTTIIQKHFSEIVSKIIAKSREIIIFNTICNTTTKRQEEAKKLSKVVDAMIIIGGYHSSNTQKLVSICKKYCKNTYHIETYKDLSIAEIKTYNKIGITAGASTPDWIIKEVIEKMQNKLSENNEKQIDFEDSFENTIISIKENDIVSGEVVSVNENEVIVNIGYKSDAIIPKDEFTDDISLSLKDLIQTGDMIEAIVLKINDGEGNVILSKKRLDKKKAIKKIEYAYKNKEILSGKIIKIVKGGFIVDLGFKQVFMPLSQYHVKYIKNPESSIGQDVIGKIIEYNPEKNRIIYSQKVVLEQKIKEKKETVLNSLQNQKTATGTVKNIEKFGVFIDLGGIDGFIHISDLSWKRIKNPEDILSVGDTITAKVIDLDKEKGKIKLSLKDMEEEPWTKVFEIYKVGDKIKVKVVKITSFGAFAEIIPGVEGLIHRSQISYDAVERVEDFLTLNEEIEVKIIDMNKSKKRIGLSIIELQKKPIKKIEKDETVYQENENLTLGDLFGDLFNK</sequence>
<feature type="binding site" evidence="5">
    <location>
        <position position="218"/>
    </location>
    <ligand>
        <name>(2E)-4-hydroxy-3-methylbut-2-enyl diphosphate</name>
        <dbReference type="ChEBI" id="CHEBI:128753"/>
    </ligand>
</feature>
<feature type="binding site" evidence="5">
    <location>
        <position position="95"/>
    </location>
    <ligand>
        <name>[4Fe-4S] cluster</name>
        <dbReference type="ChEBI" id="CHEBI:49883"/>
    </ligand>
</feature>
<feature type="binding site" evidence="5">
    <location>
        <position position="73"/>
    </location>
    <ligand>
        <name>isopentenyl diphosphate</name>
        <dbReference type="ChEBI" id="CHEBI:128769"/>
    </ligand>
</feature>
<comment type="cofactor">
    <cofactor evidence="5">
        <name>[4Fe-4S] cluster</name>
        <dbReference type="ChEBI" id="CHEBI:49883"/>
    </cofactor>
    <text evidence="5">Binds 1 [4Fe-4S] cluster per subunit.</text>
</comment>
<dbReference type="Gene3D" id="2.40.50.140">
    <property type="entry name" value="Nucleic acid-binding proteins"/>
    <property type="match status" value="4"/>
</dbReference>
<evidence type="ECO:0000313" key="7">
    <source>
        <dbReference type="EMBL" id="SJZ34108.1"/>
    </source>
</evidence>
<dbReference type="SUPFAM" id="SSF50249">
    <property type="entry name" value="Nucleic acid-binding proteins"/>
    <property type="match status" value="4"/>
</dbReference>
<gene>
    <name evidence="5" type="primary">ispH</name>
    <name evidence="7" type="ORF">SAMN02745973_00123</name>
</gene>
<feature type="binding site" evidence="5">
    <location>
        <position position="189"/>
    </location>
    <ligand>
        <name>[4Fe-4S] cluster</name>
        <dbReference type="ChEBI" id="CHEBI:49883"/>
    </ligand>
</feature>
<organism evidence="7 8">
    <name type="scientific">Garciella nitratireducens DSM 15102</name>
    <dbReference type="NCBI Taxonomy" id="1121911"/>
    <lineage>
        <taxon>Bacteria</taxon>
        <taxon>Bacillati</taxon>
        <taxon>Bacillota</taxon>
        <taxon>Clostridia</taxon>
        <taxon>Eubacteriales</taxon>
        <taxon>Eubacteriaceae</taxon>
        <taxon>Garciella</taxon>
    </lineage>
</organism>
<dbReference type="GO" id="GO:0046872">
    <property type="term" value="F:metal ion binding"/>
    <property type="evidence" value="ECO:0007669"/>
    <property type="project" value="UniProtKB-KW"/>
</dbReference>
<dbReference type="GO" id="GO:0051539">
    <property type="term" value="F:4 iron, 4 sulfur cluster binding"/>
    <property type="evidence" value="ECO:0007669"/>
    <property type="project" value="UniProtKB-UniRule"/>
</dbReference>
<evidence type="ECO:0000256" key="4">
    <source>
        <dbReference type="ARBA" id="ARBA00023014"/>
    </source>
</evidence>
<dbReference type="GO" id="GO:0003729">
    <property type="term" value="F:mRNA binding"/>
    <property type="evidence" value="ECO:0007669"/>
    <property type="project" value="UniProtKB-ARBA"/>
</dbReference>
<dbReference type="PANTHER" id="PTHR30426">
    <property type="entry name" value="4-HYDROXY-3-METHYLBUT-2-ENYL DIPHOSPHATE REDUCTASE"/>
    <property type="match status" value="1"/>
</dbReference>
<name>A0A1T4JVD2_9FIRM</name>
<dbReference type="SMART" id="SM00316">
    <property type="entry name" value="S1"/>
    <property type="match status" value="4"/>
</dbReference>
<dbReference type="NCBIfam" id="NF009024">
    <property type="entry name" value="PRK12360.1"/>
    <property type="match status" value="1"/>
</dbReference>